<name>E3SKI3_9CAUD</name>
<dbReference type="GeneID" id="10329222"/>
<dbReference type="RefSeq" id="YP_004324746.1">
    <property type="nucleotide sequence ID" value="NC_015289.1"/>
</dbReference>
<dbReference type="OrthoDB" id="4844at10239"/>
<evidence type="ECO:0000256" key="1">
    <source>
        <dbReference type="SAM" id="MobiDB-lite"/>
    </source>
</evidence>
<dbReference type="InterPro" id="IPR036465">
    <property type="entry name" value="vWFA_dom_sf"/>
</dbReference>
<reference evidence="2 3" key="1">
    <citation type="journal article" date="2010" name="Environ. Microbiol.">
        <title>Genomic analysis of oceanic cyanobacterial myoviruses compared with T4-like myoviruses from diverse hosts and environments.</title>
        <authorList>
            <person name="Sullivan M.B."/>
            <person name="Huang K.H."/>
            <person name="Ignacio-Espinoza J.C."/>
            <person name="Berlin A.M."/>
            <person name="Kelly L."/>
            <person name="Weigele P.R."/>
            <person name="DeFrancesco A.S."/>
            <person name="Kern S.E."/>
            <person name="Thompson L.R."/>
            <person name="Young S."/>
            <person name="Yandava C."/>
            <person name="Fu R."/>
            <person name="Krastins B."/>
            <person name="Chase M."/>
            <person name="Sarracino D."/>
            <person name="Osburne M.S."/>
            <person name="Henn M.R."/>
            <person name="Chisholm S.W."/>
        </authorList>
    </citation>
    <scope>NUCLEOTIDE SEQUENCE [LARGE SCALE GENOMIC DNA]</scope>
    <source>
        <strain evidence="2">8102-12</strain>
    </source>
</reference>
<accession>E3SKI3</accession>
<feature type="compositionally biased region" description="Acidic residues" evidence="1">
    <location>
        <begin position="250"/>
        <end position="264"/>
    </location>
</feature>
<feature type="compositionally biased region" description="Basic and acidic residues" evidence="1">
    <location>
        <begin position="200"/>
        <end position="212"/>
    </location>
</feature>
<dbReference type="SUPFAM" id="SSF53300">
    <property type="entry name" value="vWA-like"/>
    <property type="match status" value="1"/>
</dbReference>
<feature type="compositionally biased region" description="Acidic residues" evidence="1">
    <location>
        <begin position="176"/>
        <end position="186"/>
    </location>
</feature>
<dbReference type="EMBL" id="GU071097">
    <property type="protein sequence ID" value="ADO97927.1"/>
    <property type="molecule type" value="Genomic_DNA"/>
</dbReference>
<evidence type="ECO:0000313" key="3">
    <source>
        <dbReference type="Proteomes" id="UP000006526"/>
    </source>
</evidence>
<gene>
    <name evidence="2" type="ORF">SSSM5_143</name>
</gene>
<dbReference type="Proteomes" id="UP000006526">
    <property type="component" value="Segment"/>
</dbReference>
<sequence>MINQEVKGTLAKLLATENLTVEHRQVTTAYFDVEKRILCLPIWKTASNTVYDLLVGHEVGHALYTPQSGWGDAPKAFVNVLEDARIEKMMKRTYPGLRKSFFDGYKELWDMDFFGVKHDDMTKLSLIDRINLYYKGNVNIPFNEGEEVWVDRAGKTETFEEVRTLAEELYKWAQDQQEENDQDSDLDIPSPKVEQGGESNADKEVEVTTTDKEGDDEQSGDGSEQREKEITPKDDDAQLDVPSFGGQGLDEWEEDDSPVDETESVTDSALREALEDMVDDNAKEWVYINLPKINIEELMIPYTEVQNDLQEFFDTEEEDVDREKYKRDNIDYCDRHYESFKKDAQKSVNYLVKQFEMKKSADEYRRAAVSKTGVINTNQLFKYKLTDDIFKKVTTVPEGKNHGLIMHLDWSGSMQHQLLDTLKQTMNLVWFCRKAGIPFRVYAFQSAFNYQYDDNGNKMRNPGIEPTMNDVGICNDFKLIELFSSKQNAKSLEKSFKLVYRQVFAMGGYRMYALTKYTLGGTPLAEAVMCTRQLVKSLKRTENVTKVNVICLTDGESNPMSHWTEARYEYCDDELRLAMICHNRNKVYILRDPETGYQRKISSSPYETTTEIVSFHREITDYNWIGVRICSKSELTRLVRMMCSDVDLVAVDKQWKKERFASIKNSVGFSESFYMPDKGIGQSTQDLEVKQKGEVATRAELQRAFKKHMGSKTTNKTLLNAFIEQIA</sequence>
<proteinExistence type="predicted"/>
<evidence type="ECO:0000313" key="2">
    <source>
        <dbReference type="EMBL" id="ADO97927.1"/>
    </source>
</evidence>
<feature type="compositionally biased region" description="Basic and acidic residues" evidence="1">
    <location>
        <begin position="223"/>
        <end position="236"/>
    </location>
</feature>
<feature type="region of interest" description="Disordered" evidence="1">
    <location>
        <begin position="176"/>
        <end position="267"/>
    </location>
</feature>
<organism evidence="2 3">
    <name type="scientific">Synechococcus phage S-SSM5</name>
    <dbReference type="NCBI Taxonomy" id="445685"/>
    <lineage>
        <taxon>Viruses</taxon>
        <taxon>Duplodnaviria</taxon>
        <taxon>Heunggongvirae</taxon>
        <taxon>Uroviricota</taxon>
        <taxon>Caudoviricetes</taxon>
        <taxon>Pantevenvirales</taxon>
        <taxon>Kyanoviridae</taxon>
        <taxon>Glaucusvirus</taxon>
        <taxon>Glaucusvirus ssm5</taxon>
    </lineage>
</organism>
<protein>
    <submittedName>
        <fullName evidence="2">Peptidase</fullName>
    </submittedName>
</protein>
<keyword evidence="3" id="KW-1185">Reference proteome</keyword>
<dbReference type="KEGG" id="vg:10329222"/>